<accession>A0A4Y9RYS0</accession>
<dbReference type="Proteomes" id="UP000298216">
    <property type="component" value="Unassembled WGS sequence"/>
</dbReference>
<evidence type="ECO:0000256" key="8">
    <source>
        <dbReference type="SAM" id="SignalP"/>
    </source>
</evidence>
<dbReference type="InterPro" id="IPR012910">
    <property type="entry name" value="Plug_dom"/>
</dbReference>
<dbReference type="InterPro" id="IPR037066">
    <property type="entry name" value="Plug_dom_sf"/>
</dbReference>
<organism evidence="10 11">
    <name type="scientific">Brevundimonas intermedia</name>
    <dbReference type="NCBI Taxonomy" id="74315"/>
    <lineage>
        <taxon>Bacteria</taxon>
        <taxon>Pseudomonadati</taxon>
        <taxon>Pseudomonadota</taxon>
        <taxon>Alphaproteobacteria</taxon>
        <taxon>Caulobacterales</taxon>
        <taxon>Caulobacteraceae</taxon>
        <taxon>Brevundimonas</taxon>
    </lineage>
</organism>
<evidence type="ECO:0000256" key="3">
    <source>
        <dbReference type="ARBA" id="ARBA00022452"/>
    </source>
</evidence>
<keyword evidence="6 7" id="KW-0998">Cell outer membrane</keyword>
<feature type="chain" id="PRO_5021394875" evidence="8">
    <location>
        <begin position="33"/>
        <end position="968"/>
    </location>
</feature>
<keyword evidence="11" id="KW-1185">Reference proteome</keyword>
<dbReference type="Gene3D" id="2.170.130.10">
    <property type="entry name" value="TonB-dependent receptor, plug domain"/>
    <property type="match status" value="1"/>
</dbReference>
<dbReference type="Gene3D" id="2.40.170.20">
    <property type="entry name" value="TonB-dependent receptor, beta-barrel domain"/>
    <property type="match status" value="1"/>
</dbReference>
<dbReference type="InterPro" id="IPR036942">
    <property type="entry name" value="Beta-barrel_TonB_sf"/>
</dbReference>
<reference evidence="10 11" key="1">
    <citation type="submission" date="2019-03" db="EMBL/GenBank/DDBJ databases">
        <title>Draft genome of Brevundimonas sp. a heavy metal resistant soil bacteria.</title>
        <authorList>
            <person name="Soto J."/>
        </authorList>
    </citation>
    <scope>NUCLEOTIDE SEQUENCE [LARGE SCALE GENOMIC DNA]</scope>
    <source>
        <strain evidence="10 11">B-10</strain>
    </source>
</reference>
<evidence type="ECO:0000256" key="1">
    <source>
        <dbReference type="ARBA" id="ARBA00004571"/>
    </source>
</evidence>
<feature type="domain" description="TonB-dependent receptor plug" evidence="9">
    <location>
        <begin position="68"/>
        <end position="171"/>
    </location>
</feature>
<evidence type="ECO:0000259" key="9">
    <source>
        <dbReference type="Pfam" id="PF07715"/>
    </source>
</evidence>
<dbReference type="PANTHER" id="PTHR40980:SF3">
    <property type="entry name" value="TONB-DEPENDENT RECEPTOR-LIKE BETA-BARREL DOMAIN-CONTAINING PROTEIN"/>
    <property type="match status" value="1"/>
</dbReference>
<dbReference type="PANTHER" id="PTHR40980">
    <property type="entry name" value="PLUG DOMAIN-CONTAINING PROTEIN"/>
    <property type="match status" value="1"/>
</dbReference>
<dbReference type="OrthoDB" id="5476657at2"/>
<evidence type="ECO:0000256" key="7">
    <source>
        <dbReference type="PROSITE-ProRule" id="PRU01360"/>
    </source>
</evidence>
<dbReference type="PROSITE" id="PS52016">
    <property type="entry name" value="TONB_DEPENDENT_REC_3"/>
    <property type="match status" value="1"/>
</dbReference>
<evidence type="ECO:0000256" key="4">
    <source>
        <dbReference type="ARBA" id="ARBA00022692"/>
    </source>
</evidence>
<keyword evidence="2 7" id="KW-0813">Transport</keyword>
<gene>
    <name evidence="10" type="ORF">EGY25_02200</name>
</gene>
<protein>
    <submittedName>
        <fullName evidence="10">TonB-dependent receptor</fullName>
    </submittedName>
</protein>
<proteinExistence type="inferred from homology"/>
<dbReference type="GO" id="GO:0009279">
    <property type="term" value="C:cell outer membrane"/>
    <property type="evidence" value="ECO:0007669"/>
    <property type="project" value="UniProtKB-SubCell"/>
</dbReference>
<evidence type="ECO:0000256" key="2">
    <source>
        <dbReference type="ARBA" id="ARBA00022448"/>
    </source>
</evidence>
<evidence type="ECO:0000256" key="6">
    <source>
        <dbReference type="ARBA" id="ARBA00023237"/>
    </source>
</evidence>
<evidence type="ECO:0000256" key="5">
    <source>
        <dbReference type="ARBA" id="ARBA00023136"/>
    </source>
</evidence>
<dbReference type="CDD" id="cd01347">
    <property type="entry name" value="ligand_gated_channel"/>
    <property type="match status" value="1"/>
</dbReference>
<keyword evidence="10" id="KW-0675">Receptor</keyword>
<dbReference type="InterPro" id="IPR010104">
    <property type="entry name" value="TonB_rcpt_bac"/>
</dbReference>
<keyword evidence="5 7" id="KW-0472">Membrane</keyword>
<feature type="signal peptide" evidence="8">
    <location>
        <begin position="1"/>
        <end position="32"/>
    </location>
</feature>
<dbReference type="InterPro" id="IPR006311">
    <property type="entry name" value="TAT_signal"/>
</dbReference>
<dbReference type="AlphaFoldDB" id="A0A4Y9RYS0"/>
<dbReference type="SUPFAM" id="SSF56935">
    <property type="entry name" value="Porins"/>
    <property type="match status" value="1"/>
</dbReference>
<name>A0A4Y9RYS0_9CAUL</name>
<evidence type="ECO:0000313" key="10">
    <source>
        <dbReference type="EMBL" id="TFW14043.1"/>
    </source>
</evidence>
<keyword evidence="4 7" id="KW-0812">Transmembrane</keyword>
<dbReference type="NCBIfam" id="TIGR01782">
    <property type="entry name" value="TonB-Xanth-Caul"/>
    <property type="match status" value="1"/>
</dbReference>
<dbReference type="InterPro" id="IPR039426">
    <property type="entry name" value="TonB-dep_rcpt-like"/>
</dbReference>
<comment type="subcellular location">
    <subcellularLocation>
        <location evidence="1 7">Cell outer membrane</location>
        <topology evidence="1 7">Multi-pass membrane protein</topology>
    </subcellularLocation>
</comment>
<sequence length="968" mass="105296">MTMFQRLNRRARLLSGVAFGAAAMMSVGAAQAQTAAATAQADDQATEVGEIVVTGIRRSIEASINAKANNTSIVEVISAEDIGKLPDVSIAESLARLPGVTSQRLDGRSQAISIRGLGPDFTTALLNGRELVTTGDNRGVEFDQFPSELLGGVTVYKTPDAALVGQGLAGTVDLRTVRPLAYGRQALAVNYRHEWNDIGALNSGTTDKGDRYTISYIDQFLDGTLGVALGYAHMSSPYQSERFNAWGYPNIDINDDRFGQTVGGARVARPGYEDEIGQLVTGGVKPYVMSSELERDGYMGVLEWRPNDRFHTTLDAFYSEFKNTQILRGIEFPLYWGGLAESPGRSDTVLGGCQITNNVPTPNVCRPAPSLRPDATIEDGLIVAGTWDNIKGVVRNDLNKRDSNITAIGWNTEFVASDDWTLGLDVNYSKVERNDIILETNAGTGRNINGALDTLGFELTDDGVTRFTSQLNYADPTLIRLTSPQGWGGDVIPEGQVGYMNTPSIEDEIKAVRLTATRELHQTPFKSIDFGFNYSERTKTFVNDQYYLGVPGGGDLAVPSEFLLDPTDLGYLGISQVLSYDALGLVNSGALNLIRNPNADVISGNWGVTEKVSTSYVRANLDHNLFGRRLTGNVGMQFVYTDQSSDGFSARQVGPGVSETVAVSGGVDYLEILPSSNFILEVGDDLFARFAVARTLARPRMDDMRASQNYSFNIANNNDTAQPDNASPWSASGGNPELRPYIADVVDLSFEKYFANRKGYVSLAAFYKHLESYVYTRNEIVDFTGYPTGGVTPVINQGLSTRADNGEGGWIKGLEFSVSAPFDMFHPALEGFGGLFSASQTDSEVQPDPNVAPTTMPGLSETVINGTLYYERYGFQTRVSARHRSDYLGEVAGFGNGRTLRSVAAETVVDAQIGYEFQSGPLEGLSILAQVNNLTDEPFKTFENGDERRTIDYQSYGRTFAVGMNYRF</sequence>
<evidence type="ECO:0000313" key="11">
    <source>
        <dbReference type="Proteomes" id="UP000298216"/>
    </source>
</evidence>
<keyword evidence="8" id="KW-0732">Signal</keyword>
<comment type="similarity">
    <text evidence="7">Belongs to the TonB-dependent receptor family.</text>
</comment>
<dbReference type="PROSITE" id="PS51318">
    <property type="entry name" value="TAT"/>
    <property type="match status" value="1"/>
</dbReference>
<keyword evidence="3 7" id="KW-1134">Transmembrane beta strand</keyword>
<comment type="caution">
    <text evidence="10">The sequence shown here is derived from an EMBL/GenBank/DDBJ whole genome shotgun (WGS) entry which is preliminary data.</text>
</comment>
<dbReference type="Pfam" id="PF07715">
    <property type="entry name" value="Plug"/>
    <property type="match status" value="1"/>
</dbReference>
<dbReference type="EMBL" id="SPVH01000002">
    <property type="protein sequence ID" value="TFW14043.1"/>
    <property type="molecule type" value="Genomic_DNA"/>
</dbReference>